<dbReference type="NCBIfam" id="NF004344">
    <property type="entry name" value="PRK05724.1"/>
    <property type="match status" value="1"/>
</dbReference>
<dbReference type="Pfam" id="PF03255">
    <property type="entry name" value="ACCA"/>
    <property type="match status" value="1"/>
</dbReference>
<keyword evidence="5 10" id="KW-0276">Fatty acid metabolism</keyword>
<evidence type="ECO:0000256" key="1">
    <source>
        <dbReference type="ARBA" id="ARBA00004956"/>
    </source>
</evidence>
<evidence type="ECO:0000256" key="11">
    <source>
        <dbReference type="SAM" id="Coils"/>
    </source>
</evidence>
<dbReference type="GO" id="GO:0003989">
    <property type="term" value="F:acetyl-CoA carboxylase activity"/>
    <property type="evidence" value="ECO:0007669"/>
    <property type="project" value="InterPro"/>
</dbReference>
<keyword evidence="6 10" id="KW-0067">ATP-binding</keyword>
<dbReference type="UniPathway" id="UPA00655">
    <property type="reaction ID" value="UER00711"/>
</dbReference>
<reference evidence="13" key="1">
    <citation type="journal article" date="2020" name="mSystems">
        <title>Genome- and Community-Level Interaction Insights into Carbon Utilization and Element Cycling Functions of Hydrothermarchaeota in Hydrothermal Sediment.</title>
        <authorList>
            <person name="Zhou Z."/>
            <person name="Liu Y."/>
            <person name="Xu W."/>
            <person name="Pan J."/>
            <person name="Luo Z.H."/>
            <person name="Li M."/>
        </authorList>
    </citation>
    <scope>NUCLEOTIDE SEQUENCE [LARGE SCALE GENOMIC DNA]</scope>
    <source>
        <strain evidence="13">HyVt-28</strain>
    </source>
</reference>
<dbReference type="GO" id="GO:0006633">
    <property type="term" value="P:fatty acid biosynthetic process"/>
    <property type="evidence" value="ECO:0007669"/>
    <property type="project" value="UniProtKB-KW"/>
</dbReference>
<dbReference type="InterPro" id="IPR029045">
    <property type="entry name" value="ClpP/crotonase-like_dom_sf"/>
</dbReference>
<evidence type="ECO:0000256" key="3">
    <source>
        <dbReference type="ARBA" id="ARBA00022679"/>
    </source>
</evidence>
<keyword evidence="2 10" id="KW-0444">Lipid biosynthesis</keyword>
<feature type="domain" description="CoA carboxyltransferase C-terminal" evidence="12">
    <location>
        <begin position="36"/>
        <end position="290"/>
    </location>
</feature>
<dbReference type="Gene3D" id="3.90.226.10">
    <property type="entry name" value="2-enoyl-CoA Hydratase, Chain A, domain 1"/>
    <property type="match status" value="1"/>
</dbReference>
<dbReference type="HAMAP" id="MF_00823">
    <property type="entry name" value="AcetylCoA_CT_alpha"/>
    <property type="match status" value="1"/>
</dbReference>
<evidence type="ECO:0000256" key="2">
    <source>
        <dbReference type="ARBA" id="ARBA00022516"/>
    </source>
</evidence>
<dbReference type="Proteomes" id="UP000886381">
    <property type="component" value="Unassembled WGS sequence"/>
</dbReference>
<dbReference type="PANTHER" id="PTHR42853:SF3">
    <property type="entry name" value="ACETYL-COENZYME A CARBOXYLASE CARBOXYL TRANSFERASE SUBUNIT ALPHA, CHLOROPLASTIC"/>
    <property type="match status" value="1"/>
</dbReference>
<evidence type="ECO:0000256" key="8">
    <source>
        <dbReference type="ARBA" id="ARBA00023160"/>
    </source>
</evidence>
<evidence type="ECO:0000256" key="7">
    <source>
        <dbReference type="ARBA" id="ARBA00023098"/>
    </source>
</evidence>
<comment type="caution">
    <text evidence="13">The sequence shown here is derived from an EMBL/GenBank/DDBJ whole genome shotgun (WGS) entry which is preliminary data.</text>
</comment>
<name>A0A7V0LTY1_UNCW3</name>
<keyword evidence="8 10" id="KW-0275">Fatty acid biosynthesis</keyword>
<dbReference type="GO" id="GO:2001295">
    <property type="term" value="P:malonyl-CoA biosynthetic process"/>
    <property type="evidence" value="ECO:0007669"/>
    <property type="project" value="UniProtKB-UniRule"/>
</dbReference>
<keyword evidence="11" id="KW-0175">Coiled coil</keyword>
<dbReference type="PROSITE" id="PS50989">
    <property type="entry name" value="COA_CT_CTER"/>
    <property type="match status" value="1"/>
</dbReference>
<dbReference type="GO" id="GO:0005524">
    <property type="term" value="F:ATP binding"/>
    <property type="evidence" value="ECO:0007669"/>
    <property type="project" value="UniProtKB-KW"/>
</dbReference>
<keyword evidence="7 10" id="KW-0443">Lipid metabolism</keyword>
<dbReference type="PANTHER" id="PTHR42853">
    <property type="entry name" value="ACETYL-COENZYME A CARBOXYLASE CARBOXYL TRANSFERASE SUBUNIT ALPHA"/>
    <property type="match status" value="1"/>
</dbReference>
<evidence type="ECO:0000313" key="13">
    <source>
        <dbReference type="EMBL" id="HDL60208.1"/>
    </source>
</evidence>
<sequence length="316" mass="35737">MKILDFEKPIYEIDKKIQELKKMLGEDSQLEEEIANLERRARELKEKIYKNLNRWQKVQLARHPDRPHAVDYIKGMVQDFIELHGDRNFRDDPSIITGLGFIDDYKVAIIAEEKGRDTKEKIWRNFGMPHPEGYRKAMRIMRLADKFRIPVITLVDTPGAFPGIGAEERGQAQAIAESIKLMLKLRVPVITAIIGEGGSGGALAIAVANVVLALRYSIYSVISPEGCASILWRDSTRASEAAEALKLTAEDLFEFGIIDEIVEEPPGGAHWDPHVAVENLKVALLKHLKSLLRLSPEELKKQRMAKFRSFGVFAEK</sequence>
<keyword evidence="10" id="KW-0963">Cytoplasm</keyword>
<keyword evidence="4 10" id="KW-0547">Nucleotide-binding</keyword>
<dbReference type="EC" id="2.1.3.15" evidence="10"/>
<dbReference type="NCBIfam" id="TIGR00513">
    <property type="entry name" value="accA"/>
    <property type="match status" value="1"/>
</dbReference>
<dbReference type="InterPro" id="IPR001095">
    <property type="entry name" value="Acetyl_CoA_COase_a_su"/>
</dbReference>
<accession>A0A7V0LTY1</accession>
<comment type="subunit">
    <text evidence="10">Acetyl-CoA carboxylase is a heterohexamer composed of biotin carboxyl carrier protein (AccB), biotin carboxylase (AccC) and two subunits each of ACCase subunit alpha (AccA) and ACCase subunit beta (AccD).</text>
</comment>
<evidence type="ECO:0000256" key="6">
    <source>
        <dbReference type="ARBA" id="ARBA00022840"/>
    </source>
</evidence>
<dbReference type="GO" id="GO:0016743">
    <property type="term" value="F:carboxyl- or carbamoyltransferase activity"/>
    <property type="evidence" value="ECO:0007669"/>
    <property type="project" value="UniProtKB-UniRule"/>
</dbReference>
<gene>
    <name evidence="10" type="primary">accA</name>
    <name evidence="13" type="ORF">ENH14_02005</name>
</gene>
<evidence type="ECO:0000256" key="9">
    <source>
        <dbReference type="ARBA" id="ARBA00049152"/>
    </source>
</evidence>
<dbReference type="GO" id="GO:0009317">
    <property type="term" value="C:acetyl-CoA carboxylase complex"/>
    <property type="evidence" value="ECO:0007669"/>
    <property type="project" value="InterPro"/>
</dbReference>
<evidence type="ECO:0000256" key="5">
    <source>
        <dbReference type="ARBA" id="ARBA00022832"/>
    </source>
</evidence>
<dbReference type="AlphaFoldDB" id="A0A7V0LTY1"/>
<dbReference type="EMBL" id="DRDR01000085">
    <property type="protein sequence ID" value="HDL60208.1"/>
    <property type="molecule type" value="Genomic_DNA"/>
</dbReference>
<keyword evidence="13" id="KW-0436">Ligase</keyword>
<dbReference type="SUPFAM" id="SSF52096">
    <property type="entry name" value="ClpP/crotonase"/>
    <property type="match status" value="1"/>
</dbReference>
<comment type="catalytic activity">
    <reaction evidence="9 10">
        <text>N(6)-carboxybiotinyl-L-lysyl-[protein] + acetyl-CoA = N(6)-biotinyl-L-lysyl-[protein] + malonyl-CoA</text>
        <dbReference type="Rhea" id="RHEA:54728"/>
        <dbReference type="Rhea" id="RHEA-COMP:10505"/>
        <dbReference type="Rhea" id="RHEA-COMP:10506"/>
        <dbReference type="ChEBI" id="CHEBI:57288"/>
        <dbReference type="ChEBI" id="CHEBI:57384"/>
        <dbReference type="ChEBI" id="CHEBI:83144"/>
        <dbReference type="ChEBI" id="CHEBI:83145"/>
        <dbReference type="EC" id="2.1.3.15"/>
    </reaction>
</comment>
<evidence type="ECO:0000259" key="12">
    <source>
        <dbReference type="PROSITE" id="PS50989"/>
    </source>
</evidence>
<comment type="pathway">
    <text evidence="1 10">Lipid metabolism; malonyl-CoA biosynthesis; malonyl-CoA from acetyl-CoA: step 1/1.</text>
</comment>
<comment type="similarity">
    <text evidence="10">Belongs to the AccA family.</text>
</comment>
<feature type="coiled-coil region" evidence="11">
    <location>
        <begin position="13"/>
        <end position="54"/>
    </location>
</feature>
<proteinExistence type="inferred from homology"/>
<dbReference type="NCBIfam" id="NF041504">
    <property type="entry name" value="AccA_sub"/>
    <property type="match status" value="1"/>
</dbReference>
<protein>
    <recommendedName>
        <fullName evidence="10">Acetyl-coenzyme A carboxylase carboxyl transferase subunit alpha</fullName>
        <shortName evidence="10">ACCase subunit alpha</shortName>
        <shortName evidence="10">Acetyl-CoA carboxylase carboxyltransferase subunit alpha</shortName>
        <ecNumber evidence="10">2.1.3.15</ecNumber>
    </recommendedName>
</protein>
<dbReference type="PRINTS" id="PR01069">
    <property type="entry name" value="ACCCTRFRASEA"/>
</dbReference>
<keyword evidence="3 10" id="KW-0808">Transferase</keyword>
<dbReference type="InterPro" id="IPR011763">
    <property type="entry name" value="COA_CT_C"/>
</dbReference>
<organism evidence="13">
    <name type="scientific">candidate division WOR-3 bacterium</name>
    <dbReference type="NCBI Taxonomy" id="2052148"/>
    <lineage>
        <taxon>Bacteria</taxon>
        <taxon>Bacteria division WOR-3</taxon>
    </lineage>
</organism>
<evidence type="ECO:0000256" key="10">
    <source>
        <dbReference type="HAMAP-Rule" id="MF_00823"/>
    </source>
</evidence>
<comment type="subcellular location">
    <subcellularLocation>
        <location evidence="10">Cytoplasm</location>
    </subcellularLocation>
</comment>
<comment type="function">
    <text evidence="10">Component of the acetyl coenzyme A carboxylase (ACC) complex. First, biotin carboxylase catalyzes the carboxylation of biotin on its carrier protein (BCCP) and then the CO(2) group is transferred by the carboxyltransferase to acetyl-CoA to form malonyl-CoA.</text>
</comment>
<evidence type="ECO:0000256" key="4">
    <source>
        <dbReference type="ARBA" id="ARBA00022741"/>
    </source>
</evidence>